<proteinExistence type="predicted"/>
<accession>A0ABW6ZRH6</accession>
<dbReference type="EMBL" id="JBAFVH010000002">
    <property type="protein sequence ID" value="MFG1371310.1"/>
    <property type="molecule type" value="Genomic_DNA"/>
</dbReference>
<evidence type="ECO:0000313" key="3">
    <source>
        <dbReference type="Proteomes" id="UP001604002"/>
    </source>
</evidence>
<sequence length="151" mass="15245">MSSLLRAKLVALAVAAAAVTGAAVPGHAAAIGTGALALAPGHAASVTDVGYWHRGRYYNGPYRGYGGPYRGGCWNCGRNNGAAVGAGVALGILGAAAIAGAASAPPPPVYYEEEPEVYYQPAPRVYLEPAPQPRSCWVTTGPGGSGYWSPC</sequence>
<feature type="chain" id="PRO_5046755664" evidence="1">
    <location>
        <begin position="23"/>
        <end position="151"/>
    </location>
</feature>
<keyword evidence="1" id="KW-0732">Signal</keyword>
<dbReference type="Proteomes" id="UP001604002">
    <property type="component" value="Unassembled WGS sequence"/>
</dbReference>
<feature type="signal peptide" evidence="1">
    <location>
        <begin position="1"/>
        <end position="22"/>
    </location>
</feature>
<gene>
    <name evidence="2" type="ORF">V5F32_03960</name>
</gene>
<reference evidence="2 3" key="1">
    <citation type="submission" date="2024-02" db="EMBL/GenBank/DDBJ databases">
        <title>Expansion and revision of Xanthobacter and proposal of Roseixanthobacter gen. nov.</title>
        <authorList>
            <person name="Soltysiak M.P.M."/>
            <person name="Jalihal A."/>
            <person name="Ory A."/>
            <person name="Chrisophersen C."/>
            <person name="Lee A.D."/>
            <person name="Boulton J."/>
            <person name="Springer M."/>
        </authorList>
    </citation>
    <scope>NUCLEOTIDE SEQUENCE [LARGE SCALE GENOMIC DNA]</scope>
    <source>
        <strain evidence="2 3">23A</strain>
    </source>
</reference>
<comment type="caution">
    <text evidence="2">The sequence shown here is derived from an EMBL/GenBank/DDBJ whole genome shotgun (WGS) entry which is preliminary data.</text>
</comment>
<evidence type="ECO:0000256" key="1">
    <source>
        <dbReference type="SAM" id="SignalP"/>
    </source>
</evidence>
<keyword evidence="3" id="KW-1185">Reference proteome</keyword>
<protein>
    <submittedName>
        <fullName evidence="2">Uncharacterized protein</fullName>
    </submittedName>
</protein>
<dbReference type="RefSeq" id="WP_393991317.1">
    <property type="nucleotide sequence ID" value="NZ_JBAFVH010000002.1"/>
</dbReference>
<organism evidence="2 3">
    <name type="scientific">Xanthobacter oligotrophicus</name>
    <dbReference type="NCBI Taxonomy" id="2607286"/>
    <lineage>
        <taxon>Bacteria</taxon>
        <taxon>Pseudomonadati</taxon>
        <taxon>Pseudomonadota</taxon>
        <taxon>Alphaproteobacteria</taxon>
        <taxon>Hyphomicrobiales</taxon>
        <taxon>Xanthobacteraceae</taxon>
        <taxon>Xanthobacter</taxon>
    </lineage>
</organism>
<name>A0ABW6ZRH6_9HYPH</name>
<evidence type="ECO:0000313" key="2">
    <source>
        <dbReference type="EMBL" id="MFG1371310.1"/>
    </source>
</evidence>